<dbReference type="PANTHER" id="PTHR13696:SF52">
    <property type="entry name" value="PARA FAMILY PROTEIN CT_582"/>
    <property type="match status" value="1"/>
</dbReference>
<reference evidence="2" key="1">
    <citation type="submission" date="2018-05" db="EMBL/GenBank/DDBJ databases">
        <authorList>
            <person name="Lanie J.A."/>
            <person name="Ng W.-L."/>
            <person name="Kazmierczak K.M."/>
            <person name="Andrzejewski T.M."/>
            <person name="Davidsen T.M."/>
            <person name="Wayne K.J."/>
            <person name="Tettelin H."/>
            <person name="Glass J.I."/>
            <person name="Rusch D."/>
            <person name="Podicherti R."/>
            <person name="Tsui H.-C.T."/>
            <person name="Winkler M.E."/>
        </authorList>
    </citation>
    <scope>NUCLEOTIDE SEQUENCE</scope>
</reference>
<dbReference type="InterPro" id="IPR027417">
    <property type="entry name" value="P-loop_NTPase"/>
</dbReference>
<dbReference type="FunFam" id="3.40.50.300:FF:000285">
    <property type="entry name" value="Sporulation initiation inhibitor Soj"/>
    <property type="match status" value="1"/>
</dbReference>
<dbReference type="Gene3D" id="3.40.50.300">
    <property type="entry name" value="P-loop containing nucleotide triphosphate hydrolases"/>
    <property type="match status" value="1"/>
</dbReference>
<accession>A0A382QIT6</accession>
<evidence type="ECO:0000259" key="1">
    <source>
        <dbReference type="Pfam" id="PF13614"/>
    </source>
</evidence>
<dbReference type="SUPFAM" id="SSF52540">
    <property type="entry name" value="P-loop containing nucleoside triphosphate hydrolases"/>
    <property type="match status" value="1"/>
</dbReference>
<feature type="domain" description="AAA" evidence="1">
    <location>
        <begin position="2"/>
        <end position="178"/>
    </location>
</feature>
<dbReference type="CDD" id="cd02042">
    <property type="entry name" value="ParAB_family"/>
    <property type="match status" value="1"/>
</dbReference>
<sequence>MAKTIAIANQKGGVGKTTTAVNLAAALGSMGKKTLLVDLDPQSNATSACGVDKNNLNNSIYDLFVGEGTIEETILLSEKNGFWILPANKDLLAAEIQLLEQHEREFQLKKILEKAADNFDYILIDAPPSMNILTLNALAAAGAVIIPVQCEYYALEGLTGLLETINQVKQKINPGLEIKGVLRTMYDVRNNISVEVSVQLKKYLGNKLLWTSIPRNVRLAEAPSFGLSALAYDQGCLGAKAYLSLAKEIT</sequence>
<gene>
    <name evidence="2" type="ORF">METZ01_LOCUS338200</name>
</gene>
<evidence type="ECO:0000313" key="2">
    <source>
        <dbReference type="EMBL" id="SVC85346.1"/>
    </source>
</evidence>
<proteinExistence type="predicted"/>
<protein>
    <recommendedName>
        <fullName evidence="1">AAA domain-containing protein</fullName>
    </recommendedName>
</protein>
<dbReference type="Pfam" id="PF13614">
    <property type="entry name" value="AAA_31"/>
    <property type="match status" value="1"/>
</dbReference>
<dbReference type="InterPro" id="IPR025669">
    <property type="entry name" value="AAA_dom"/>
</dbReference>
<dbReference type="PANTHER" id="PTHR13696">
    <property type="entry name" value="P-LOOP CONTAINING NUCLEOSIDE TRIPHOSPHATE HYDROLASE"/>
    <property type="match status" value="1"/>
</dbReference>
<dbReference type="AlphaFoldDB" id="A0A382QIT6"/>
<dbReference type="EMBL" id="UINC01114787">
    <property type="protein sequence ID" value="SVC85346.1"/>
    <property type="molecule type" value="Genomic_DNA"/>
</dbReference>
<organism evidence="2">
    <name type="scientific">marine metagenome</name>
    <dbReference type="NCBI Taxonomy" id="408172"/>
    <lineage>
        <taxon>unclassified sequences</taxon>
        <taxon>metagenomes</taxon>
        <taxon>ecological metagenomes</taxon>
    </lineage>
</organism>
<dbReference type="InterPro" id="IPR050678">
    <property type="entry name" value="DNA_Partitioning_ATPase"/>
</dbReference>
<name>A0A382QIT6_9ZZZZ</name>